<proteinExistence type="evidence at transcript level"/>
<name>A0A2S1ZS89_NILLU</name>
<organism evidence="4">
    <name type="scientific">Nilaparvata lugens</name>
    <name type="common">Brown planthopper</name>
    <dbReference type="NCBI Taxonomy" id="108931"/>
    <lineage>
        <taxon>Eukaryota</taxon>
        <taxon>Metazoa</taxon>
        <taxon>Ecdysozoa</taxon>
        <taxon>Arthropoda</taxon>
        <taxon>Hexapoda</taxon>
        <taxon>Insecta</taxon>
        <taxon>Pterygota</taxon>
        <taxon>Neoptera</taxon>
        <taxon>Paraneoptera</taxon>
        <taxon>Hemiptera</taxon>
        <taxon>Auchenorrhyncha</taxon>
        <taxon>Fulgoroidea</taxon>
        <taxon>Delphacidae</taxon>
        <taxon>Delphacinae</taxon>
        <taxon>Nilaparvata</taxon>
    </lineage>
</organism>
<dbReference type="AlphaFoldDB" id="A0A2S1ZS89"/>
<dbReference type="InterPro" id="IPR050468">
    <property type="entry name" value="Cuticle_Struct_Prot"/>
</dbReference>
<sequence>MFTLLLVAALSGTVHSAAQSQYSLFTRVHPVHPTQVPHLQHAPEASYHPEQLQRHHEAPLPIAVAAYTRRDAQAKEFVPILAYSNDIAFDGTYSYNYETGDGMTRQESGVMNNRGTPDEAPSVTGSYSYTDPEGRLIKVNYVADANGFRAEGDHLPTPPPIPEAILRSLEYIAAKQRSEPIDRNSYNERIVTSK</sequence>
<evidence type="ECO:0000256" key="1">
    <source>
        <dbReference type="ARBA" id="ARBA00022460"/>
    </source>
</evidence>
<evidence type="ECO:0000313" key="4">
    <source>
        <dbReference type="EMBL" id="AWK28323.1"/>
    </source>
</evidence>
<dbReference type="GO" id="GO:0062129">
    <property type="term" value="C:chitin-based extracellular matrix"/>
    <property type="evidence" value="ECO:0007669"/>
    <property type="project" value="TreeGrafter"/>
</dbReference>
<evidence type="ECO:0000256" key="2">
    <source>
        <dbReference type="PROSITE-ProRule" id="PRU00497"/>
    </source>
</evidence>
<feature type="signal peptide" evidence="3">
    <location>
        <begin position="1"/>
        <end position="16"/>
    </location>
</feature>
<protein>
    <submittedName>
        <fullName evidence="4">Cuticular protein</fullName>
    </submittedName>
</protein>
<dbReference type="Pfam" id="PF00379">
    <property type="entry name" value="Chitin_bind_4"/>
    <property type="match status" value="1"/>
</dbReference>
<dbReference type="PRINTS" id="PR00947">
    <property type="entry name" value="CUTICLE"/>
</dbReference>
<dbReference type="InterPro" id="IPR000618">
    <property type="entry name" value="Insect_cuticle"/>
</dbReference>
<dbReference type="PANTHER" id="PTHR10380:SF173">
    <property type="entry name" value="CUTICULAR PROTEIN 47EF, ISOFORM C-RELATED"/>
    <property type="match status" value="1"/>
</dbReference>
<feature type="chain" id="PRO_5015776605" evidence="3">
    <location>
        <begin position="17"/>
        <end position="194"/>
    </location>
</feature>
<evidence type="ECO:0000256" key="3">
    <source>
        <dbReference type="SAM" id="SignalP"/>
    </source>
</evidence>
<keyword evidence="1 2" id="KW-0193">Cuticle</keyword>
<dbReference type="PANTHER" id="PTHR10380">
    <property type="entry name" value="CUTICLE PROTEIN"/>
    <property type="match status" value="1"/>
</dbReference>
<reference evidence="4" key="1">
    <citation type="submission" date="2017-09" db="EMBL/GenBank/DDBJ databases">
        <authorList>
            <person name="Ehlers B."/>
            <person name="Leendertz F.H."/>
        </authorList>
    </citation>
    <scope>NUCLEOTIDE SEQUENCE</scope>
    <source>
        <strain evidence="4">NlugCpr27</strain>
    </source>
</reference>
<dbReference type="InterPro" id="IPR031311">
    <property type="entry name" value="CHIT_BIND_RR_consensus"/>
</dbReference>
<dbReference type="PROSITE" id="PS51155">
    <property type="entry name" value="CHIT_BIND_RR_2"/>
    <property type="match status" value="1"/>
</dbReference>
<keyword evidence="3" id="KW-0732">Signal</keyword>
<dbReference type="GeneID" id="111061326"/>
<dbReference type="GO" id="GO:0008010">
    <property type="term" value="F:structural constituent of chitin-based larval cuticle"/>
    <property type="evidence" value="ECO:0007669"/>
    <property type="project" value="TreeGrafter"/>
</dbReference>
<reference evidence="4" key="2">
    <citation type="journal article" date="2018" name="Proc. Natl. Acad. Sci. U.S.A.">
        <title>A comprehensive omics analysis and functional survey of cuticular proteins in the brown planthopper.</title>
        <authorList>
            <person name="Pan P.L."/>
            <person name="Ye Y.X."/>
            <person name="Lou Y.H."/>
            <person name="Lu J.B."/>
            <person name="Cheng C."/>
            <person name="Shen Y."/>
            <person name="Moussian B."/>
            <person name="Zhang C.X."/>
        </authorList>
    </citation>
    <scope>NUCLEOTIDE SEQUENCE</scope>
    <source>
        <strain evidence="4">NlugCpr27</strain>
    </source>
</reference>
<dbReference type="RefSeq" id="XP_039294311.1">
    <property type="nucleotide sequence ID" value="XM_039438377.1"/>
</dbReference>
<dbReference type="PROSITE" id="PS00233">
    <property type="entry name" value="CHIT_BIND_RR_1"/>
    <property type="match status" value="1"/>
</dbReference>
<dbReference type="EMBL" id="MF942800">
    <property type="protein sequence ID" value="AWK28323.1"/>
    <property type="molecule type" value="mRNA"/>
</dbReference>
<dbReference type="OrthoDB" id="6613909at2759"/>
<accession>A0A2S1ZS89</accession>